<dbReference type="AlphaFoldDB" id="A0A2A2LVS1"/>
<organism evidence="3 4">
    <name type="scientific">Diploscapter pachys</name>
    <dbReference type="NCBI Taxonomy" id="2018661"/>
    <lineage>
        <taxon>Eukaryota</taxon>
        <taxon>Metazoa</taxon>
        <taxon>Ecdysozoa</taxon>
        <taxon>Nematoda</taxon>
        <taxon>Chromadorea</taxon>
        <taxon>Rhabditida</taxon>
        <taxon>Rhabditina</taxon>
        <taxon>Rhabditomorpha</taxon>
        <taxon>Rhabditoidea</taxon>
        <taxon>Rhabditidae</taxon>
        <taxon>Diploscapter</taxon>
    </lineage>
</organism>
<proteinExistence type="predicted"/>
<feature type="compositionally biased region" description="Low complexity" evidence="1">
    <location>
        <begin position="597"/>
        <end position="612"/>
    </location>
</feature>
<dbReference type="Proteomes" id="UP000218231">
    <property type="component" value="Unassembled WGS sequence"/>
</dbReference>
<evidence type="ECO:0000256" key="2">
    <source>
        <dbReference type="SAM" id="Phobius"/>
    </source>
</evidence>
<sequence length="798" mass="88866">MEIEKIQQDLRPKLLRLLEDQSRFAEHFYNQLLQHFKDFKGQSRTFLISCLKETIDAETSEAIERVSRTYVIEEKEVTALRGKFISLVKTYLGTADGAKFIEELANTLPTANNFPFKSLQATARKGEKRKSLLESTPMKPSFTMPRLPVEKEKPLQNASSKTEKGNEMKEEQQKESVKKGGQTGKRKRFSEAEDDDSDEDYSPPVKAAAKRKSLPAGSKANFSALPLSRTPKTDDLLMRFDYNPIMSQAEKETEDPKVLQLAEKLEKERKIIWHGVQVDQLIDENWNYNGALDNDHLKTAVRMAFHLDVFGNENEFRYIARYISLKELTRNSVIRYIRQMRNKITEIHEKAKRLSEDLIGGLGNSTEQLTSVIAASKQAKQPVVEPKDLGIPHGILTPRLPIARSAVNSISLKQPIIVSLTPPTAQSSMQKEVAVEAEAVKPFSSLPIRQATVKLPVEKMCISHEQMTDKALINAANMIKSMINAKLSENPTPEIAAAAQSLNVSIKTFTNGNKDFNYRELSAIRAFDRSKVDKVIGGTLQTIGCRGNLCMKDALEGVIFEGKSVEEFTDKLEKPYLLRVLNMVLWSARESLRHDSSTSPSSISTPPSASAIHNSSISPPTLVDQTESSYRYALIYAYAALVCTSLAAALLCLLLTNLISNAFPPYPCCCIPSSRAAAVNSANLFLLCAPSLDLILHLTIVVITAESCLQFIPFLPHSIIIHKLCSDLFLDSVRLNVLSRQSVLSQIGTKFFVVFRDPQANWRMLQSIENDEGADGAPQCNHTGCKGLQTQQSEAASV</sequence>
<accession>A0A2A2LVS1</accession>
<keyword evidence="2" id="KW-0472">Membrane</keyword>
<feature type="region of interest" description="Disordered" evidence="1">
    <location>
        <begin position="119"/>
        <end position="216"/>
    </location>
</feature>
<feature type="compositionally biased region" description="Basic and acidic residues" evidence="1">
    <location>
        <begin position="161"/>
        <end position="178"/>
    </location>
</feature>
<protein>
    <submittedName>
        <fullName evidence="3">Uncharacterized protein</fullName>
    </submittedName>
</protein>
<keyword evidence="2" id="KW-1133">Transmembrane helix</keyword>
<keyword evidence="2" id="KW-0812">Transmembrane</keyword>
<feature type="transmembrane region" description="Helical" evidence="2">
    <location>
        <begin position="635"/>
        <end position="656"/>
    </location>
</feature>
<evidence type="ECO:0000256" key="1">
    <source>
        <dbReference type="SAM" id="MobiDB-lite"/>
    </source>
</evidence>
<name>A0A2A2LVS1_9BILA</name>
<evidence type="ECO:0000313" key="3">
    <source>
        <dbReference type="EMBL" id="PAV90331.1"/>
    </source>
</evidence>
<keyword evidence="4" id="KW-1185">Reference proteome</keyword>
<gene>
    <name evidence="3" type="ORF">WR25_25159</name>
</gene>
<reference evidence="3 4" key="1">
    <citation type="journal article" date="2017" name="Curr. Biol.">
        <title>Genome architecture and evolution of a unichromosomal asexual nematode.</title>
        <authorList>
            <person name="Fradin H."/>
            <person name="Zegar C."/>
            <person name="Gutwein M."/>
            <person name="Lucas J."/>
            <person name="Kovtun M."/>
            <person name="Corcoran D."/>
            <person name="Baugh L.R."/>
            <person name="Kiontke K."/>
            <person name="Gunsalus K."/>
            <person name="Fitch D.H."/>
            <person name="Piano F."/>
        </authorList>
    </citation>
    <scope>NUCLEOTIDE SEQUENCE [LARGE SCALE GENOMIC DNA]</scope>
    <source>
        <strain evidence="3">PF1309</strain>
    </source>
</reference>
<comment type="caution">
    <text evidence="3">The sequence shown here is derived from an EMBL/GenBank/DDBJ whole genome shotgun (WGS) entry which is preliminary data.</text>
</comment>
<dbReference type="EMBL" id="LIAE01006382">
    <property type="protein sequence ID" value="PAV90331.1"/>
    <property type="molecule type" value="Genomic_DNA"/>
</dbReference>
<feature type="compositionally biased region" description="Acidic residues" evidence="1">
    <location>
        <begin position="192"/>
        <end position="201"/>
    </location>
</feature>
<feature type="region of interest" description="Disordered" evidence="1">
    <location>
        <begin position="594"/>
        <end position="613"/>
    </location>
</feature>
<evidence type="ECO:0000313" key="4">
    <source>
        <dbReference type="Proteomes" id="UP000218231"/>
    </source>
</evidence>